<name>A0A9Q3S106_9SPHN</name>
<dbReference type="AlphaFoldDB" id="A0A9Q3S106"/>
<reference evidence="2" key="1">
    <citation type="submission" date="2021-06" db="EMBL/GenBank/DDBJ databases">
        <title>50 bacteria genomes isolated from Dapeng, Shenzhen, China.</title>
        <authorList>
            <person name="Zheng W."/>
            <person name="Yu S."/>
            <person name="Huang Y."/>
        </authorList>
    </citation>
    <scope>NUCLEOTIDE SEQUENCE</scope>
    <source>
        <strain evidence="2">DP4N28-2</strain>
    </source>
</reference>
<dbReference type="InterPro" id="IPR001296">
    <property type="entry name" value="Glyco_trans_1"/>
</dbReference>
<dbReference type="Gene3D" id="3.40.50.2000">
    <property type="entry name" value="Glycogen Phosphorylase B"/>
    <property type="match status" value="2"/>
</dbReference>
<accession>A0A9Q3S106</accession>
<dbReference type="GO" id="GO:0016757">
    <property type="term" value="F:glycosyltransferase activity"/>
    <property type="evidence" value="ECO:0007669"/>
    <property type="project" value="InterPro"/>
</dbReference>
<evidence type="ECO:0000259" key="1">
    <source>
        <dbReference type="Pfam" id="PF00534"/>
    </source>
</evidence>
<evidence type="ECO:0000313" key="3">
    <source>
        <dbReference type="Proteomes" id="UP000824927"/>
    </source>
</evidence>
<dbReference type="SUPFAM" id="SSF53756">
    <property type="entry name" value="UDP-Glycosyltransferase/glycogen phosphorylase"/>
    <property type="match status" value="1"/>
</dbReference>
<dbReference type="Pfam" id="PF00534">
    <property type="entry name" value="Glycos_transf_1"/>
    <property type="match status" value="1"/>
</dbReference>
<sequence>MSKKPRVLLIAEAANPEWVSVPLVGWSMAKAICDNVDGHLVTQIRNKEAILRTGWTEGSEFTSIDSEVLARPMWKAAKVLRMGSGKGWTMTTAISALTYPYFERLVWRKFGPDIQAGKYDIVHRITPLSPTANSSLAKKCAKAGVPFVLGPLNGGVPWPPGFDVERRREREYLSYVRGLYRILPGRRSMLRSTSVILTGSHYTASEIPEPHRTKCVYMPENGIIPARFNLQAEQNLNPPLKACFIGRMVPYKGPDILLEAAMPLLKAGKLTLEMIGDGPMLGQLKGFVKNHGIGNSVTFHGWLEHSSVQKIAACTNLLTFPSVREFGGGVVLEAMALGVVPVICDYAGPAELVDDQTGYKVTMGSRTQIVDRFRELLSSIIADPSSLPEKAEAARARVLSDFTWDAKAKKVCQVYDRLISERQEKPIPS</sequence>
<dbReference type="EMBL" id="JAHVKP010000001">
    <property type="protein sequence ID" value="MBY6218086.1"/>
    <property type="molecule type" value="Genomic_DNA"/>
</dbReference>
<dbReference type="Proteomes" id="UP000824927">
    <property type="component" value="Unassembled WGS sequence"/>
</dbReference>
<gene>
    <name evidence="2" type="ORF">KUV31_06985</name>
</gene>
<organism evidence="2 3">
    <name type="scientific">Qipengyuania aquimaris</name>
    <dbReference type="NCBI Taxonomy" id="255984"/>
    <lineage>
        <taxon>Bacteria</taxon>
        <taxon>Pseudomonadati</taxon>
        <taxon>Pseudomonadota</taxon>
        <taxon>Alphaproteobacteria</taxon>
        <taxon>Sphingomonadales</taxon>
        <taxon>Erythrobacteraceae</taxon>
        <taxon>Qipengyuania</taxon>
    </lineage>
</organism>
<dbReference type="PANTHER" id="PTHR45947:SF3">
    <property type="entry name" value="SULFOQUINOVOSYL TRANSFERASE SQD2"/>
    <property type="match status" value="1"/>
</dbReference>
<feature type="domain" description="Glycosyl transferase family 1" evidence="1">
    <location>
        <begin position="237"/>
        <end position="379"/>
    </location>
</feature>
<proteinExistence type="predicted"/>
<dbReference type="InterPro" id="IPR050194">
    <property type="entry name" value="Glycosyltransferase_grp1"/>
</dbReference>
<dbReference type="CDD" id="cd03801">
    <property type="entry name" value="GT4_PimA-like"/>
    <property type="match status" value="1"/>
</dbReference>
<protein>
    <submittedName>
        <fullName evidence="2">Glycosyltransferase family 4 protein</fullName>
    </submittedName>
</protein>
<comment type="caution">
    <text evidence="2">The sequence shown here is derived from an EMBL/GenBank/DDBJ whole genome shotgun (WGS) entry which is preliminary data.</text>
</comment>
<dbReference type="PANTHER" id="PTHR45947">
    <property type="entry name" value="SULFOQUINOVOSYL TRANSFERASE SQD2"/>
    <property type="match status" value="1"/>
</dbReference>
<evidence type="ECO:0000313" key="2">
    <source>
        <dbReference type="EMBL" id="MBY6218086.1"/>
    </source>
</evidence>